<evidence type="ECO:0000313" key="10">
    <source>
        <dbReference type="EMBL" id="CAH0394294.1"/>
    </source>
</evidence>
<dbReference type="GO" id="GO:0000390">
    <property type="term" value="P:spliceosomal complex disassembly"/>
    <property type="evidence" value="ECO:0007669"/>
    <property type="project" value="InterPro"/>
</dbReference>
<keyword evidence="5 7" id="KW-0508">mRNA splicing</keyword>
<dbReference type="InterPro" id="IPR022783">
    <property type="entry name" value="GCFC_dom"/>
</dbReference>
<evidence type="ECO:0000256" key="6">
    <source>
        <dbReference type="ARBA" id="ARBA00023242"/>
    </source>
</evidence>
<dbReference type="Proteomes" id="UP001152759">
    <property type="component" value="Chromosome 8"/>
</dbReference>
<keyword evidence="3 7" id="KW-0507">mRNA processing</keyword>
<evidence type="ECO:0000256" key="4">
    <source>
        <dbReference type="ARBA" id="ARBA00022728"/>
    </source>
</evidence>
<dbReference type="SMART" id="SM00443">
    <property type="entry name" value="G_patch"/>
    <property type="match status" value="1"/>
</dbReference>
<dbReference type="Pfam" id="PF07842">
    <property type="entry name" value="GCFC"/>
    <property type="match status" value="1"/>
</dbReference>
<evidence type="ECO:0000256" key="8">
    <source>
        <dbReference type="SAM" id="MobiDB-lite"/>
    </source>
</evidence>
<dbReference type="Pfam" id="PF01585">
    <property type="entry name" value="G-patch"/>
    <property type="match status" value="1"/>
</dbReference>
<dbReference type="InterPro" id="IPR000467">
    <property type="entry name" value="G_patch_dom"/>
</dbReference>
<evidence type="ECO:0000256" key="7">
    <source>
        <dbReference type="PIRNR" id="PIRNR017706"/>
    </source>
</evidence>
<dbReference type="PROSITE" id="PS50174">
    <property type="entry name" value="G_PATCH"/>
    <property type="match status" value="1"/>
</dbReference>
<feature type="compositionally biased region" description="Polar residues" evidence="8">
    <location>
        <begin position="134"/>
        <end position="143"/>
    </location>
</feature>
<feature type="domain" description="G-patch" evidence="9">
    <location>
        <begin position="150"/>
        <end position="196"/>
    </location>
</feature>
<dbReference type="AlphaFoldDB" id="A0A9P0F9U6"/>
<dbReference type="PANTHER" id="PTHR23329:SF1">
    <property type="entry name" value="TUFTELIN-INTERACTING PROTEIN 11"/>
    <property type="match status" value="1"/>
</dbReference>
<organism evidence="10 11">
    <name type="scientific">Bemisia tabaci</name>
    <name type="common">Sweetpotato whitefly</name>
    <name type="synonym">Aleurodes tabaci</name>
    <dbReference type="NCBI Taxonomy" id="7038"/>
    <lineage>
        <taxon>Eukaryota</taxon>
        <taxon>Metazoa</taxon>
        <taxon>Ecdysozoa</taxon>
        <taxon>Arthropoda</taxon>
        <taxon>Hexapoda</taxon>
        <taxon>Insecta</taxon>
        <taxon>Pterygota</taxon>
        <taxon>Neoptera</taxon>
        <taxon>Paraneoptera</taxon>
        <taxon>Hemiptera</taxon>
        <taxon>Sternorrhyncha</taxon>
        <taxon>Aleyrodoidea</taxon>
        <taxon>Aleyrodidae</taxon>
        <taxon>Aleyrodinae</taxon>
        <taxon>Bemisia</taxon>
    </lineage>
</organism>
<dbReference type="InterPro" id="IPR024933">
    <property type="entry name" value="TFP11"/>
</dbReference>
<evidence type="ECO:0000313" key="11">
    <source>
        <dbReference type="Proteomes" id="UP001152759"/>
    </source>
</evidence>
<evidence type="ECO:0000256" key="5">
    <source>
        <dbReference type="ARBA" id="ARBA00023187"/>
    </source>
</evidence>
<name>A0A9P0F9U6_BEMTA</name>
<feature type="compositionally biased region" description="Acidic residues" evidence="8">
    <location>
        <begin position="40"/>
        <end position="50"/>
    </location>
</feature>
<evidence type="ECO:0000256" key="2">
    <source>
        <dbReference type="ARBA" id="ARBA00010900"/>
    </source>
</evidence>
<dbReference type="GO" id="GO:0071008">
    <property type="term" value="C:U2-type post-mRNA release spliceosomal complex"/>
    <property type="evidence" value="ECO:0007669"/>
    <property type="project" value="TreeGrafter"/>
</dbReference>
<dbReference type="InterPro" id="IPR045211">
    <property type="entry name" value="TFP11/STIP/Ntr1"/>
</dbReference>
<comment type="similarity">
    <text evidence="2 7">Belongs to the TFP11/STIP family.</text>
</comment>
<feature type="region of interest" description="Disordered" evidence="8">
    <location>
        <begin position="40"/>
        <end position="145"/>
    </location>
</feature>
<gene>
    <name evidence="10" type="ORF">BEMITA_LOCUS12610</name>
</gene>
<keyword evidence="6 7" id="KW-0539">Nucleus</keyword>
<evidence type="ECO:0000259" key="9">
    <source>
        <dbReference type="PROSITE" id="PS50174"/>
    </source>
</evidence>
<sequence>MSDNEVESFEVTDYDLDNEFNINRPRGRISKNQRIYGIWADDEDGSDDGEPMVGFKGTGRQPKNYTAPVSFIAGGVQQAGKDKAIKAESSSKSSSSRDSPKRGDSSSEEESPAFSTSKLIDAETAGLRKKRAPTNPTLMNQGIGNWEKHNKGIGGKLMLQMGFQPGKGLGKNLQGIQAPIEAQLRKGRGAIGAYGPEKAAKIAELKTDKSKKGKDGEVEERVSQWRKEGEEGKKVRYVYKSVDEVLEQSKQPGKPKREFNELSKVKVIDMTGPEQRILSGYHAISGVQRPTDQWEIRKDKQFVNFSVPELQHNLNLLVDMCEQSIIENDKKMRYSEDRIVTIEQEVTKLDKKLVQQESSIESLSKILKTIETFVEAAEKKALTVDQAVASLKQLQESNMSDYQMYEVATLTTTILLPVIKENLKTWEPLEDPEEPLELFKKWRSLVETDKTHYLSAAATQDPFAVLLWESWMPSVRTAIASWNCRNPNPMVEFLEVWVPILPQWILDNILQQTILPKLQLEVENWNPLTDTIPIHVWIHPWIIFLEKHLSTTVFPIIRHKLSVALVNWHPSDTSARLMLEPWSKAFSKGEMDAFLVNNIVPKLNVALQEFIINPHQQHLDNWNWVMDWNKLIPAPIIATILDKCFFPKWLQVLTLWLNMNPDYDQVSRWYSGWKNLVPETLMNEPVVKEHFRSALEMMSRSVGDGGPLHHHRHLLRTPQLSIDIRIWPSQYEQHRKFLKASESWFKNVAKKKESYSCRYQTGSRTGNKFIVLEMSWYTSKRTFCSLVTIIIFGFQHL</sequence>
<dbReference type="InterPro" id="IPR022159">
    <property type="entry name" value="STIP/TFIP11_N"/>
</dbReference>
<dbReference type="Pfam" id="PF12457">
    <property type="entry name" value="TIP_N"/>
    <property type="match status" value="1"/>
</dbReference>
<keyword evidence="4 7" id="KW-0747">Spliceosome</keyword>
<feature type="region of interest" description="Disordered" evidence="8">
    <location>
        <begin position="1"/>
        <end position="27"/>
    </location>
</feature>
<comment type="subcellular location">
    <subcellularLocation>
        <location evidence="1 7">Nucleus</location>
    </subcellularLocation>
</comment>
<feature type="compositionally biased region" description="Acidic residues" evidence="8">
    <location>
        <begin position="1"/>
        <end position="18"/>
    </location>
</feature>
<protein>
    <recommendedName>
        <fullName evidence="9">G-patch domain-containing protein</fullName>
    </recommendedName>
</protein>
<evidence type="ECO:0000256" key="1">
    <source>
        <dbReference type="ARBA" id="ARBA00004123"/>
    </source>
</evidence>
<keyword evidence="11" id="KW-1185">Reference proteome</keyword>
<proteinExistence type="inferred from homology"/>
<dbReference type="GO" id="GO:0003676">
    <property type="term" value="F:nucleic acid binding"/>
    <property type="evidence" value="ECO:0007669"/>
    <property type="project" value="InterPro"/>
</dbReference>
<dbReference type="EMBL" id="OU963869">
    <property type="protein sequence ID" value="CAH0394294.1"/>
    <property type="molecule type" value="Genomic_DNA"/>
</dbReference>
<evidence type="ECO:0000256" key="3">
    <source>
        <dbReference type="ARBA" id="ARBA00022664"/>
    </source>
</evidence>
<dbReference type="PIRSF" id="PIRSF017706">
    <property type="entry name" value="TFIP11"/>
    <property type="match status" value="1"/>
</dbReference>
<dbReference type="PANTHER" id="PTHR23329">
    <property type="entry name" value="TUFTELIN-INTERACTING PROTEIN 11-RELATED"/>
    <property type="match status" value="1"/>
</dbReference>
<accession>A0A9P0F9U6</accession>
<reference evidence="10" key="1">
    <citation type="submission" date="2021-12" db="EMBL/GenBank/DDBJ databases">
        <authorList>
            <person name="King R."/>
        </authorList>
    </citation>
    <scope>NUCLEOTIDE SEQUENCE</scope>
</reference>